<proteinExistence type="predicted"/>
<feature type="transmembrane region" description="Helical" evidence="6">
    <location>
        <begin position="178"/>
        <end position="197"/>
    </location>
</feature>
<evidence type="ECO:0000256" key="2">
    <source>
        <dbReference type="ARBA" id="ARBA00022475"/>
    </source>
</evidence>
<evidence type="ECO:0000313" key="8">
    <source>
        <dbReference type="Proteomes" id="UP001451606"/>
    </source>
</evidence>
<dbReference type="GO" id="GO:0005886">
    <property type="term" value="C:plasma membrane"/>
    <property type="evidence" value="ECO:0007669"/>
    <property type="project" value="UniProtKB-SubCell"/>
</dbReference>
<evidence type="ECO:0000256" key="5">
    <source>
        <dbReference type="ARBA" id="ARBA00023136"/>
    </source>
</evidence>
<feature type="transmembrane region" description="Helical" evidence="6">
    <location>
        <begin position="366"/>
        <end position="385"/>
    </location>
</feature>
<keyword evidence="5 6" id="KW-0472">Membrane</keyword>
<feature type="transmembrane region" description="Helical" evidence="6">
    <location>
        <begin position="36"/>
        <end position="57"/>
    </location>
</feature>
<feature type="transmembrane region" description="Helical" evidence="6">
    <location>
        <begin position="433"/>
        <end position="453"/>
    </location>
</feature>
<organism evidence="7 8">
    <name type="scientific">Oxyplasma meridianum</name>
    <dbReference type="NCBI Taxonomy" id="3073602"/>
    <lineage>
        <taxon>Archaea</taxon>
        <taxon>Methanobacteriati</taxon>
        <taxon>Thermoplasmatota</taxon>
        <taxon>Thermoplasmata</taxon>
        <taxon>Thermoplasmatales</taxon>
        <taxon>Thermoplasmataceae</taxon>
        <taxon>Oxyplasma</taxon>
    </lineage>
</organism>
<evidence type="ECO:0000256" key="6">
    <source>
        <dbReference type="SAM" id="Phobius"/>
    </source>
</evidence>
<feature type="transmembrane region" description="Helical" evidence="6">
    <location>
        <begin position="329"/>
        <end position="346"/>
    </location>
</feature>
<dbReference type="Proteomes" id="UP001451606">
    <property type="component" value="Chromosome"/>
</dbReference>
<feature type="transmembrane region" description="Helical" evidence="6">
    <location>
        <begin position="259"/>
        <end position="282"/>
    </location>
</feature>
<evidence type="ECO:0000313" key="7">
    <source>
        <dbReference type="EMBL" id="WYY00086.1"/>
    </source>
</evidence>
<evidence type="ECO:0000256" key="4">
    <source>
        <dbReference type="ARBA" id="ARBA00022989"/>
    </source>
</evidence>
<feature type="transmembrane region" description="Helical" evidence="6">
    <location>
        <begin position="154"/>
        <end position="172"/>
    </location>
</feature>
<feature type="transmembrane region" description="Helical" evidence="6">
    <location>
        <begin position="391"/>
        <end position="412"/>
    </location>
</feature>
<reference evidence="7 8" key="1">
    <citation type="submission" date="2023-09" db="EMBL/GenBank/DDBJ databases">
        <authorList>
            <person name="Golyshina O.V."/>
            <person name="Lunev E.A."/>
            <person name="Bargiela R."/>
            <person name="Gaines M.C."/>
            <person name="Daum B."/>
            <person name="Bale N.J."/>
            <person name="Koenen M."/>
            <person name="Sinninghe Damst J.S."/>
            <person name="Yakimov M."/>
            <person name="Golyshin P.N."/>
        </authorList>
    </citation>
    <scope>NUCLEOTIDE SEQUENCE [LARGE SCALE GENOMIC DNA]</scope>
    <source>
        <strain evidence="7 8">M1</strain>
    </source>
</reference>
<dbReference type="EMBL" id="CP133772">
    <property type="protein sequence ID" value="WYY00086.1"/>
    <property type="molecule type" value="Genomic_DNA"/>
</dbReference>
<feature type="transmembrane region" description="Helical" evidence="6">
    <location>
        <begin position="112"/>
        <end position="133"/>
    </location>
</feature>
<dbReference type="PANTHER" id="PTHR30250:SF11">
    <property type="entry name" value="O-ANTIGEN TRANSPORTER-RELATED"/>
    <property type="match status" value="1"/>
</dbReference>
<feature type="transmembrane region" description="Helical" evidence="6">
    <location>
        <begin position="459"/>
        <end position="480"/>
    </location>
</feature>
<evidence type="ECO:0000256" key="3">
    <source>
        <dbReference type="ARBA" id="ARBA00022692"/>
    </source>
</evidence>
<keyword evidence="8" id="KW-1185">Reference proteome</keyword>
<comment type="subcellular location">
    <subcellularLocation>
        <location evidence="1">Cell membrane</location>
        <topology evidence="1">Multi-pass membrane protein</topology>
    </subcellularLocation>
</comment>
<dbReference type="InterPro" id="IPR002797">
    <property type="entry name" value="Polysacc_synth"/>
</dbReference>
<name>A0AAX4NF50_9ARCH</name>
<keyword evidence="3 6" id="KW-0812">Transmembrane</keyword>
<dbReference type="GeneID" id="95967369"/>
<dbReference type="AlphaFoldDB" id="A0AAX4NF50"/>
<keyword evidence="2" id="KW-1003">Cell membrane</keyword>
<protein>
    <submittedName>
        <fullName evidence="7">Oligosaccharide flippase family protein</fullName>
    </submittedName>
</protein>
<dbReference type="InterPro" id="IPR050833">
    <property type="entry name" value="Poly_Biosynth_Transport"/>
</dbReference>
<feature type="transmembrane region" description="Helical" evidence="6">
    <location>
        <begin position="78"/>
        <end position="100"/>
    </location>
</feature>
<accession>A0AAX4NF50</accession>
<keyword evidence="4 6" id="KW-1133">Transmembrane helix</keyword>
<feature type="transmembrane region" description="Helical" evidence="6">
    <location>
        <begin position="303"/>
        <end position="323"/>
    </location>
</feature>
<sequence length="507" mass="56231">MLSRRSPVILVQNIIGAILGIVGLFFITRFVGTTDWGFVSFGIGFVGILSLFGDLGYSTAHNIKLSQGEEIETCNGTYLTIKLILSFLFIVIVTGSLLIWTHVLHRGFQSPVEYWIILVLIPYFFFSNFIGFTKTFYVANLKSTRIAIPPVIEALLRNSVFIALGLAIRYSILSNAGYFPAILVAAAYSVSYAVYFLTSFILGRPWKIARPTRKMLKAYTALALPLSLVSVVGTVNGNIDKVIIEFYWHATATGAFFSSQNIALVIASISASMSIFFLPMLVRISKEHQREEHEQTIKEFERLISLFILPLVVDLAVLAEYFMNIFSQAYIAYSAILTVLSVRTYFSAINSPYSSAIMSRQRTGRIAIIDFLSVIGNIALILILVPPAIFGITFFSLGAVGAAVATTSITILDTFLYRISLSKLDKTGYNFHIARHIIPAAVQTAFIMLVVHFVSPKNILILAPLSIAAIAIYFLIAIAMRETSFSDIASLIRSFMPKAIMKQFREE</sequence>
<dbReference type="PANTHER" id="PTHR30250">
    <property type="entry name" value="PST FAMILY PREDICTED COLANIC ACID TRANSPORTER"/>
    <property type="match status" value="1"/>
</dbReference>
<dbReference type="KEGG" id="omr:OXIME_000639"/>
<feature type="transmembrane region" description="Helical" evidence="6">
    <location>
        <begin position="218"/>
        <end position="239"/>
    </location>
</feature>
<feature type="transmembrane region" description="Helical" evidence="6">
    <location>
        <begin position="7"/>
        <end position="30"/>
    </location>
</feature>
<dbReference type="Pfam" id="PF01943">
    <property type="entry name" value="Polysacc_synt"/>
    <property type="match status" value="1"/>
</dbReference>
<evidence type="ECO:0000256" key="1">
    <source>
        <dbReference type="ARBA" id="ARBA00004651"/>
    </source>
</evidence>
<dbReference type="RefSeq" id="WP_393972038.1">
    <property type="nucleotide sequence ID" value="NZ_CP133772.1"/>
</dbReference>
<gene>
    <name evidence="7" type="ORF">OXIME_000639</name>
</gene>